<feature type="domain" description="Kinesin motor" evidence="10">
    <location>
        <begin position="167"/>
        <end position="481"/>
    </location>
</feature>
<feature type="compositionally biased region" description="Low complexity" evidence="9">
    <location>
        <begin position="870"/>
        <end position="885"/>
    </location>
</feature>
<evidence type="ECO:0000256" key="9">
    <source>
        <dbReference type="SAM" id="MobiDB-lite"/>
    </source>
</evidence>
<dbReference type="Pfam" id="PF00225">
    <property type="entry name" value="Kinesin"/>
    <property type="match status" value="1"/>
</dbReference>
<accession>A0A8T2S6U7</accession>
<dbReference type="PRINTS" id="PR00380">
    <property type="entry name" value="KINESINHEAVY"/>
</dbReference>
<evidence type="ECO:0000256" key="4">
    <source>
        <dbReference type="ARBA" id="ARBA00022840"/>
    </source>
</evidence>
<protein>
    <recommendedName>
        <fullName evidence="10">Kinesin motor domain-containing protein</fullName>
    </recommendedName>
</protein>
<dbReference type="OrthoDB" id="3176171at2759"/>
<comment type="caution">
    <text evidence="11">The sequence shown here is derived from an EMBL/GenBank/DDBJ whole genome shotgun (WGS) entry which is preliminary data.</text>
</comment>
<proteinExistence type="inferred from homology"/>
<dbReference type="GO" id="GO:0007018">
    <property type="term" value="P:microtubule-based movement"/>
    <property type="evidence" value="ECO:0007669"/>
    <property type="project" value="InterPro"/>
</dbReference>
<dbReference type="Proteomes" id="UP000825935">
    <property type="component" value="Chromosome 22"/>
</dbReference>
<feature type="coiled-coil region" evidence="8">
    <location>
        <begin position="491"/>
        <end position="532"/>
    </location>
</feature>
<gene>
    <name evidence="11" type="ORF">KP509_22G049000</name>
</gene>
<keyword evidence="12" id="KW-1185">Reference proteome</keyword>
<dbReference type="FunFam" id="3.40.850.10:FF:000058">
    <property type="entry name" value="kinesin-like protein KIN-14B isoform X1"/>
    <property type="match status" value="1"/>
</dbReference>
<keyword evidence="5 8" id="KW-0175">Coiled coil</keyword>
<evidence type="ECO:0000256" key="5">
    <source>
        <dbReference type="ARBA" id="ARBA00023054"/>
    </source>
</evidence>
<evidence type="ECO:0000259" key="10">
    <source>
        <dbReference type="PROSITE" id="PS50067"/>
    </source>
</evidence>
<dbReference type="OMA" id="ITACELY"/>
<evidence type="ECO:0000256" key="7">
    <source>
        <dbReference type="PROSITE-ProRule" id="PRU00283"/>
    </source>
</evidence>
<evidence type="ECO:0000256" key="6">
    <source>
        <dbReference type="ARBA" id="ARBA00023175"/>
    </source>
</evidence>
<dbReference type="GO" id="GO:0005829">
    <property type="term" value="C:cytosol"/>
    <property type="evidence" value="ECO:0007669"/>
    <property type="project" value="UniProtKB-ARBA"/>
</dbReference>
<feature type="binding site" evidence="7">
    <location>
        <begin position="251"/>
        <end position="258"/>
    </location>
    <ligand>
        <name>ATP</name>
        <dbReference type="ChEBI" id="CHEBI:30616"/>
    </ligand>
</feature>
<feature type="coiled-coil region" evidence="8">
    <location>
        <begin position="593"/>
        <end position="620"/>
    </location>
</feature>
<dbReference type="SUPFAM" id="SSF52540">
    <property type="entry name" value="P-loop containing nucleoside triphosphate hydrolases"/>
    <property type="match status" value="1"/>
</dbReference>
<keyword evidence="3 7" id="KW-0547">Nucleotide-binding</keyword>
<sequence length="1373" mass="152795">MGDASTRNTWGWEMPSYDPRKSVDTRRMPPFSDDVDDSAFSLMDRVGSSTIGSNSIARRLSLPIVGTNQQTGEANQRIIHPLLFSKLEKLHQQVSVSKEELLELRQEASDLQEYSNAKIVRVTRYLGVLAEKAHKLDQVVLEGEAQMSVLRKDRRKLFNDLLAVKGNIRVFCRVRPQFEHEGPTVTDFPDDFLIRVNTSSFGVDVGSIQKKEFEFDRVYGPHVGQGEFFQDVQPFVQSALDGYNACIFAYGQSGSGKTHTMEGSTSDRGVFFRAFEELFDLSNSEMTPTSRFIFSVSMCELNNEVRDLLHNSIRSSGSVQMGFNGKFVELSLERVENPTDFSRIYKIGVQNRSKDGPNRAHLLITIHIHYANNFTGEEQYSKLSMVDMVASDRLSKEEATGDRLTELLHINKSFSALGDVLSALTAKKDYVPYANSKLTQTLADSIGGDAKTLLIVNLCPCHTDVQETLASLHFAARARNVELSLGNRDTIKKWRDMANEARKELYEKEKELNEAKQELIELRKSFNESEDQCLLLFNEVQKAWKVAFTLQADHKSQSAALAEKGRIEMEQNLQLKAQISQLMKSDQDQKIQLQEYGVKVKQLEGKVQELNQQLQEARGPPVTDIFGRSNLRQVRKPDDTDVQQGTRVGNEAVKRLEEELSKRDELIERLHEENEKLFERLTERNASLNSPAVQRMETRGIDDFQLDASSRVQASKALASPTMKTSTNMNLDPSSGALAVAGNMDMVKAGSEKPKTTPAGEYLTSALNDFNPDQSEGSAAAEGANKLLMLVLAAVIKAGAAREHEMLAEIRDAVFAFIRRMEPLRVMDTMLVSRVRILYIRSLLSRSPELQSIKVPLVERFLEKVGTGGSSRSRGSRGSSPARSPVQHDSNIRKDLFDDNIQGFKVYLKHEKKSKFSSIVLKLRGIDHETWRQHVTGGKLRETTEEARNFGIGNKQLAALFVHTPAGELQRQIRSWLAENFDFLSLSGADSTGSAGQLELLSTAIMDGWMSGLGVPQRPSTDALGQLLSDYTKRVYTSQLQHLKDVAATLAMEEADDLMQITKLRSALESVEHKRRKVLQQMRADVSLLTKEEGGSPIRNPSTASEDARIASLMSLEEIVKQADEFKRDAPVKAIFSARKQMMLSALHALSERMPALLSIDHPCAQKHILEATRAVEVGNFEKLHFLIYPTISENAFCFQSVAEQREGPQQTRSRASGDIGPGGLPAASGDWGDQAIIGADGDVMQWSVLQFNNGSSSPFVIKCGATSSLELVVKAQAKVQDNSGREMVAIVPAPSTLAGLSLDEIKQVLTRLPEAFSQLALARTADGTRARYARLYKTLAIRVPALKSSVPDLEREHSRDLSTASLSFKRPG</sequence>
<name>A0A8T2S6U7_CERRI</name>
<keyword evidence="1" id="KW-0150">Chloroplast</keyword>
<dbReference type="PROSITE" id="PS50067">
    <property type="entry name" value="KINESIN_MOTOR_2"/>
    <property type="match status" value="1"/>
</dbReference>
<comment type="similarity">
    <text evidence="7">Belongs to the TRAFAC class myosin-kinesin ATPase superfamily. Kinesin family.</text>
</comment>
<dbReference type="PANTHER" id="PTHR47972:SF22">
    <property type="entry name" value="KINESIN-LIKE PROTEIN KIN-14A-RELATED"/>
    <property type="match status" value="1"/>
</dbReference>
<reference evidence="11" key="1">
    <citation type="submission" date="2021-08" db="EMBL/GenBank/DDBJ databases">
        <title>WGS assembly of Ceratopteris richardii.</title>
        <authorList>
            <person name="Marchant D.B."/>
            <person name="Chen G."/>
            <person name="Jenkins J."/>
            <person name="Shu S."/>
            <person name="Leebens-Mack J."/>
            <person name="Grimwood J."/>
            <person name="Schmutz J."/>
            <person name="Soltis P."/>
            <person name="Soltis D."/>
            <person name="Chen Z.-H."/>
        </authorList>
    </citation>
    <scope>NUCLEOTIDE SEQUENCE</scope>
    <source>
        <strain evidence="11">Whitten #5841</strain>
        <tissue evidence="11">Leaf</tissue>
    </source>
</reference>
<dbReference type="InterPro" id="IPR036961">
    <property type="entry name" value="Kinesin_motor_dom_sf"/>
</dbReference>
<dbReference type="GO" id="GO:0003777">
    <property type="term" value="F:microtubule motor activity"/>
    <property type="evidence" value="ECO:0007669"/>
    <property type="project" value="InterPro"/>
</dbReference>
<evidence type="ECO:0000313" key="12">
    <source>
        <dbReference type="Proteomes" id="UP000825935"/>
    </source>
</evidence>
<feature type="region of interest" description="Disordered" evidence="9">
    <location>
        <begin position="1353"/>
        <end position="1373"/>
    </location>
</feature>
<dbReference type="GO" id="GO:0005874">
    <property type="term" value="C:microtubule"/>
    <property type="evidence" value="ECO:0007669"/>
    <property type="project" value="UniProtKB-KW"/>
</dbReference>
<evidence type="ECO:0000256" key="3">
    <source>
        <dbReference type="ARBA" id="ARBA00022741"/>
    </source>
</evidence>
<dbReference type="InterPro" id="IPR027640">
    <property type="entry name" value="Kinesin-like_fam"/>
</dbReference>
<dbReference type="GO" id="GO:0005886">
    <property type="term" value="C:plasma membrane"/>
    <property type="evidence" value="ECO:0007669"/>
    <property type="project" value="UniProtKB-ARBA"/>
</dbReference>
<dbReference type="GO" id="GO:0005524">
    <property type="term" value="F:ATP binding"/>
    <property type="evidence" value="ECO:0007669"/>
    <property type="project" value="UniProtKB-UniRule"/>
</dbReference>
<dbReference type="InterPro" id="IPR001752">
    <property type="entry name" value="Kinesin_motor_dom"/>
</dbReference>
<keyword evidence="6 7" id="KW-0505">Motor protein</keyword>
<dbReference type="Gene3D" id="3.40.850.10">
    <property type="entry name" value="Kinesin motor domain"/>
    <property type="match status" value="1"/>
</dbReference>
<evidence type="ECO:0000313" key="11">
    <source>
        <dbReference type="EMBL" id="KAH7307193.1"/>
    </source>
</evidence>
<evidence type="ECO:0000256" key="8">
    <source>
        <dbReference type="SAM" id="Coils"/>
    </source>
</evidence>
<keyword evidence="1" id="KW-0934">Plastid</keyword>
<organism evidence="11 12">
    <name type="scientific">Ceratopteris richardii</name>
    <name type="common">Triangle waterfern</name>
    <dbReference type="NCBI Taxonomy" id="49495"/>
    <lineage>
        <taxon>Eukaryota</taxon>
        <taxon>Viridiplantae</taxon>
        <taxon>Streptophyta</taxon>
        <taxon>Embryophyta</taxon>
        <taxon>Tracheophyta</taxon>
        <taxon>Polypodiopsida</taxon>
        <taxon>Polypodiidae</taxon>
        <taxon>Polypodiales</taxon>
        <taxon>Pteridineae</taxon>
        <taxon>Pteridaceae</taxon>
        <taxon>Parkerioideae</taxon>
        <taxon>Ceratopteris</taxon>
    </lineage>
</organism>
<dbReference type="GO" id="GO:0009903">
    <property type="term" value="P:chloroplast avoidance movement"/>
    <property type="evidence" value="ECO:0007669"/>
    <property type="project" value="UniProtKB-ARBA"/>
</dbReference>
<dbReference type="SMART" id="SM00129">
    <property type="entry name" value="KISc"/>
    <property type="match status" value="1"/>
</dbReference>
<feature type="region of interest" description="Disordered" evidence="9">
    <location>
        <begin position="866"/>
        <end position="889"/>
    </location>
</feature>
<keyword evidence="2" id="KW-0493">Microtubule</keyword>
<evidence type="ECO:0000256" key="1">
    <source>
        <dbReference type="ARBA" id="ARBA00022528"/>
    </source>
</evidence>
<keyword evidence="4 7" id="KW-0067">ATP-binding</keyword>
<dbReference type="EMBL" id="CM035427">
    <property type="protein sequence ID" value="KAH7307193.1"/>
    <property type="molecule type" value="Genomic_DNA"/>
</dbReference>
<dbReference type="GO" id="GO:0008017">
    <property type="term" value="F:microtubule binding"/>
    <property type="evidence" value="ECO:0007669"/>
    <property type="project" value="InterPro"/>
</dbReference>
<dbReference type="PANTHER" id="PTHR47972">
    <property type="entry name" value="KINESIN-LIKE PROTEIN KLP-3"/>
    <property type="match status" value="1"/>
</dbReference>
<dbReference type="GO" id="GO:0009904">
    <property type="term" value="P:chloroplast accumulation movement"/>
    <property type="evidence" value="ECO:0007669"/>
    <property type="project" value="UniProtKB-ARBA"/>
</dbReference>
<dbReference type="InterPro" id="IPR027417">
    <property type="entry name" value="P-loop_NTPase"/>
</dbReference>
<dbReference type="GO" id="GO:0031022">
    <property type="term" value="P:nuclear migration along microfilament"/>
    <property type="evidence" value="ECO:0007669"/>
    <property type="project" value="UniProtKB-ARBA"/>
</dbReference>
<evidence type="ECO:0000256" key="2">
    <source>
        <dbReference type="ARBA" id="ARBA00022701"/>
    </source>
</evidence>